<dbReference type="EMBL" id="BK016209">
    <property type="protein sequence ID" value="DAG02461.1"/>
    <property type="molecule type" value="Genomic_DNA"/>
</dbReference>
<proteinExistence type="predicted"/>
<reference evidence="1" key="1">
    <citation type="journal article" date="2021" name="Proc. Natl. Acad. Sci. U.S.A.">
        <title>A Catalog of Tens of Thousands of Viruses from Human Metagenomes Reveals Hidden Associations with Chronic Diseases.</title>
        <authorList>
            <person name="Tisza M.J."/>
            <person name="Buck C.B."/>
        </authorList>
    </citation>
    <scope>NUCLEOTIDE SEQUENCE</scope>
    <source>
        <strain evidence="1">CtXt06</strain>
    </source>
</reference>
<sequence>MQINYHSIQQSNLSQCRNVPNLPLSSALLRFRCLANKLFIEYISRF</sequence>
<organism evidence="1">
    <name type="scientific">CrAss-like virus sp. ctXt06</name>
    <dbReference type="NCBI Taxonomy" id="2825837"/>
    <lineage>
        <taxon>Viruses</taxon>
        <taxon>Duplodnaviria</taxon>
        <taxon>Heunggongvirae</taxon>
        <taxon>Uroviricota</taxon>
        <taxon>Caudoviricetes</taxon>
        <taxon>Crassvirales</taxon>
    </lineage>
</organism>
<evidence type="ECO:0000313" key="1">
    <source>
        <dbReference type="EMBL" id="DAG02461.1"/>
    </source>
</evidence>
<name>A0A8S5V6Y5_9CAUD</name>
<accession>A0A8S5V6Y5</accession>
<protein>
    <submittedName>
        <fullName evidence="1">Uncharacterized protein</fullName>
    </submittedName>
</protein>